<comment type="caution">
    <text evidence="2">The sequence shown here is derived from an EMBL/GenBank/DDBJ whole genome shotgun (WGS) entry which is preliminary data.</text>
</comment>
<keyword evidence="3" id="KW-1185">Reference proteome</keyword>
<reference evidence="2 3" key="1">
    <citation type="submission" date="2016-03" db="EMBL/GenBank/DDBJ databases">
        <title>EvidentialGene: Evidence-directed Construction of Genes on Genomes.</title>
        <authorList>
            <person name="Gilbert D.G."/>
            <person name="Choi J.-H."/>
            <person name="Mockaitis K."/>
            <person name="Colbourne J."/>
            <person name="Pfrender M."/>
        </authorList>
    </citation>
    <scope>NUCLEOTIDE SEQUENCE [LARGE SCALE GENOMIC DNA]</scope>
    <source>
        <strain evidence="2 3">Xinb3</strain>
        <tissue evidence="2">Complete organism</tissue>
    </source>
</reference>
<feature type="region of interest" description="Disordered" evidence="1">
    <location>
        <begin position="15"/>
        <end position="64"/>
    </location>
</feature>
<sequence length="64" mass="7207">MKKPVAIKCRKLVAETNGWPSGTNRDKNQEEEEEEEKQGGIHTYTHTHTQAGRERAIQMNAGGE</sequence>
<evidence type="ECO:0000256" key="1">
    <source>
        <dbReference type="SAM" id="MobiDB-lite"/>
    </source>
</evidence>
<dbReference type="EMBL" id="LRGB01000930">
    <property type="protein sequence ID" value="KZS14927.1"/>
    <property type="molecule type" value="Genomic_DNA"/>
</dbReference>
<dbReference type="Proteomes" id="UP000076858">
    <property type="component" value="Unassembled WGS sequence"/>
</dbReference>
<proteinExistence type="predicted"/>
<protein>
    <submittedName>
        <fullName evidence="2">Uncharacterized protein</fullName>
    </submittedName>
</protein>
<name>A0A164Y6B4_9CRUS</name>
<evidence type="ECO:0000313" key="2">
    <source>
        <dbReference type="EMBL" id="KZS14927.1"/>
    </source>
</evidence>
<accession>A0A164Y6B4</accession>
<evidence type="ECO:0000313" key="3">
    <source>
        <dbReference type="Proteomes" id="UP000076858"/>
    </source>
</evidence>
<dbReference type="AlphaFoldDB" id="A0A164Y6B4"/>
<gene>
    <name evidence="2" type="ORF">APZ42_019471</name>
</gene>
<organism evidence="2 3">
    <name type="scientific">Daphnia magna</name>
    <dbReference type="NCBI Taxonomy" id="35525"/>
    <lineage>
        <taxon>Eukaryota</taxon>
        <taxon>Metazoa</taxon>
        <taxon>Ecdysozoa</taxon>
        <taxon>Arthropoda</taxon>
        <taxon>Crustacea</taxon>
        <taxon>Branchiopoda</taxon>
        <taxon>Diplostraca</taxon>
        <taxon>Cladocera</taxon>
        <taxon>Anomopoda</taxon>
        <taxon>Daphniidae</taxon>
        <taxon>Daphnia</taxon>
    </lineage>
</organism>